<feature type="binding site" evidence="8">
    <location>
        <position position="154"/>
    </location>
    <ligand>
        <name>(R)-pantoate</name>
        <dbReference type="ChEBI" id="CHEBI:15980"/>
    </ligand>
</feature>
<accession>A0A255GTA0</accession>
<keyword evidence="3 8" id="KW-0436">Ligase</keyword>
<dbReference type="CDD" id="cd00560">
    <property type="entry name" value="PanC"/>
    <property type="match status" value="1"/>
</dbReference>
<dbReference type="Pfam" id="PF02569">
    <property type="entry name" value="Pantoate_ligase"/>
    <property type="match status" value="1"/>
</dbReference>
<feature type="binding site" evidence="8">
    <location>
        <position position="61"/>
    </location>
    <ligand>
        <name>(R)-pantoate</name>
        <dbReference type="ChEBI" id="CHEBI:15980"/>
    </ligand>
</feature>
<gene>
    <name evidence="8" type="primary">panC</name>
    <name evidence="9" type="ORF">CGZ94_00245</name>
</gene>
<name>A0A255GTA0_9ACTN</name>
<keyword evidence="8" id="KW-0963">Cytoplasm</keyword>
<comment type="catalytic activity">
    <reaction evidence="7 8">
        <text>(R)-pantoate + beta-alanine + ATP = (R)-pantothenate + AMP + diphosphate + H(+)</text>
        <dbReference type="Rhea" id="RHEA:10912"/>
        <dbReference type="ChEBI" id="CHEBI:15378"/>
        <dbReference type="ChEBI" id="CHEBI:15980"/>
        <dbReference type="ChEBI" id="CHEBI:29032"/>
        <dbReference type="ChEBI" id="CHEBI:30616"/>
        <dbReference type="ChEBI" id="CHEBI:33019"/>
        <dbReference type="ChEBI" id="CHEBI:57966"/>
        <dbReference type="ChEBI" id="CHEBI:456215"/>
        <dbReference type="EC" id="6.3.2.1"/>
    </reaction>
</comment>
<evidence type="ECO:0000313" key="9">
    <source>
        <dbReference type="EMBL" id="OYO17906.1"/>
    </source>
</evidence>
<evidence type="ECO:0000256" key="2">
    <source>
        <dbReference type="ARBA" id="ARBA00009256"/>
    </source>
</evidence>
<dbReference type="OrthoDB" id="9773087at2"/>
<comment type="function">
    <text evidence="8">Catalyzes the condensation of pantoate with beta-alanine in an ATP-dependent reaction via a pantoyl-adenylate intermediate.</text>
</comment>
<evidence type="ECO:0000256" key="7">
    <source>
        <dbReference type="ARBA" id="ARBA00048258"/>
    </source>
</evidence>
<comment type="subunit">
    <text evidence="8">Homodimer.</text>
</comment>
<dbReference type="InterPro" id="IPR004821">
    <property type="entry name" value="Cyt_trans-like"/>
</dbReference>
<evidence type="ECO:0000256" key="8">
    <source>
        <dbReference type="HAMAP-Rule" id="MF_00158"/>
    </source>
</evidence>
<comment type="caution">
    <text evidence="9">The sequence shown here is derived from an EMBL/GenBank/DDBJ whole genome shotgun (WGS) entry which is preliminary data.</text>
</comment>
<dbReference type="EMBL" id="NMVO01000001">
    <property type="protein sequence ID" value="OYO17906.1"/>
    <property type="molecule type" value="Genomic_DNA"/>
</dbReference>
<organism evidence="9 10">
    <name type="scientific">Enemella evansiae</name>
    <dbReference type="NCBI Taxonomy" id="2016499"/>
    <lineage>
        <taxon>Bacteria</taxon>
        <taxon>Bacillati</taxon>
        <taxon>Actinomycetota</taxon>
        <taxon>Actinomycetes</taxon>
        <taxon>Propionibacteriales</taxon>
        <taxon>Propionibacteriaceae</taxon>
        <taxon>Enemella</taxon>
    </lineage>
</organism>
<dbReference type="SUPFAM" id="SSF52374">
    <property type="entry name" value="Nucleotidylyl transferase"/>
    <property type="match status" value="1"/>
</dbReference>
<dbReference type="InterPro" id="IPR042176">
    <property type="entry name" value="Pantoate_ligase_C"/>
</dbReference>
<sequence>MPVIRTLAELRERTEPVRRSAGRIGLVATMGALHEGHLSLIRAAAAECEQVVVTIFVNPAQFNDPGDLDAYPRTEDEDVRLATEAGATVIFAPGPEEVYPPGFVTAVRVGGVSEPWEGAARGASHFDGVALVVAKLFGMVTPDLAWFGQKDAQQVAVVRRLVADLNIPTAIRVAPTVREADGLAMSSRNVRLDAADREAALSLSRGLRLVADRAAAGDTDAPALARAGRAVVEQAGAEVEYFAIVDPGTFAELDDLGDRDALAIVAARVGQVRLIDNWELPRHT</sequence>
<feature type="binding site" evidence="8">
    <location>
        <position position="177"/>
    </location>
    <ligand>
        <name>ATP</name>
        <dbReference type="ChEBI" id="CHEBI:30616"/>
    </ligand>
</feature>
<dbReference type="GO" id="GO:0004592">
    <property type="term" value="F:pantoate-beta-alanine ligase activity"/>
    <property type="evidence" value="ECO:0007669"/>
    <property type="project" value="UniProtKB-UniRule"/>
</dbReference>
<comment type="subcellular location">
    <subcellularLocation>
        <location evidence="8">Cytoplasm</location>
    </subcellularLocation>
</comment>
<dbReference type="NCBIfam" id="TIGR00125">
    <property type="entry name" value="cyt_tran_rel"/>
    <property type="match status" value="1"/>
</dbReference>
<dbReference type="InterPro" id="IPR003721">
    <property type="entry name" value="Pantoate_ligase"/>
</dbReference>
<dbReference type="HAMAP" id="MF_00158">
    <property type="entry name" value="PanC"/>
    <property type="match status" value="1"/>
</dbReference>
<protein>
    <recommendedName>
        <fullName evidence="8">Pantothenate synthetase</fullName>
        <shortName evidence="8">PS</shortName>
        <ecNumber evidence="8">6.3.2.1</ecNumber>
    </recommendedName>
    <alternativeName>
        <fullName evidence="8">Pantoate--beta-alanine ligase</fullName>
    </alternativeName>
    <alternativeName>
        <fullName evidence="8">Pantoate-activating enzyme</fullName>
    </alternativeName>
</protein>
<comment type="pathway">
    <text evidence="1 8">Cofactor biosynthesis; (R)-pantothenate biosynthesis; (R)-pantothenate from (R)-pantoate and beta-alanine: step 1/1.</text>
</comment>
<dbReference type="AlphaFoldDB" id="A0A255GTA0"/>
<dbReference type="Gene3D" id="3.40.50.620">
    <property type="entry name" value="HUPs"/>
    <property type="match status" value="1"/>
</dbReference>
<keyword evidence="5 8" id="KW-0547">Nucleotide-binding</keyword>
<keyword evidence="6 8" id="KW-0067">ATP-binding</keyword>
<keyword evidence="4 8" id="KW-0566">Pantothenate biosynthesis</keyword>
<comment type="similarity">
    <text evidence="2 8">Belongs to the pantothenate synthetase family.</text>
</comment>
<evidence type="ECO:0000256" key="3">
    <source>
        <dbReference type="ARBA" id="ARBA00022598"/>
    </source>
</evidence>
<evidence type="ECO:0000313" key="10">
    <source>
        <dbReference type="Proteomes" id="UP000215896"/>
    </source>
</evidence>
<keyword evidence="10" id="KW-1185">Reference proteome</keyword>
<dbReference type="GO" id="GO:0005829">
    <property type="term" value="C:cytosol"/>
    <property type="evidence" value="ECO:0007669"/>
    <property type="project" value="TreeGrafter"/>
</dbReference>
<dbReference type="EC" id="6.3.2.1" evidence="8"/>
<comment type="miscellaneous">
    <text evidence="8">The reaction proceeds by a bi uni uni bi ping pong mechanism.</text>
</comment>
<feature type="binding site" evidence="8">
    <location>
        <begin position="148"/>
        <end position="151"/>
    </location>
    <ligand>
        <name>ATP</name>
        <dbReference type="ChEBI" id="CHEBI:30616"/>
    </ligand>
</feature>
<dbReference type="Proteomes" id="UP000215896">
    <property type="component" value="Unassembled WGS sequence"/>
</dbReference>
<dbReference type="GO" id="GO:0005524">
    <property type="term" value="F:ATP binding"/>
    <property type="evidence" value="ECO:0007669"/>
    <property type="project" value="UniProtKB-KW"/>
</dbReference>
<evidence type="ECO:0000256" key="1">
    <source>
        <dbReference type="ARBA" id="ARBA00004990"/>
    </source>
</evidence>
<evidence type="ECO:0000256" key="4">
    <source>
        <dbReference type="ARBA" id="ARBA00022655"/>
    </source>
</evidence>
<dbReference type="Gene3D" id="3.30.1300.10">
    <property type="entry name" value="Pantoate-beta-alanine ligase, C-terminal domain"/>
    <property type="match status" value="1"/>
</dbReference>
<evidence type="ECO:0000256" key="6">
    <source>
        <dbReference type="ARBA" id="ARBA00022840"/>
    </source>
</evidence>
<proteinExistence type="inferred from homology"/>
<dbReference type="InterPro" id="IPR014729">
    <property type="entry name" value="Rossmann-like_a/b/a_fold"/>
</dbReference>
<dbReference type="PANTHER" id="PTHR21299:SF1">
    <property type="entry name" value="PANTOATE--BETA-ALANINE LIGASE"/>
    <property type="match status" value="1"/>
</dbReference>
<feature type="binding site" evidence="8">
    <location>
        <position position="61"/>
    </location>
    <ligand>
        <name>beta-alanine</name>
        <dbReference type="ChEBI" id="CHEBI:57966"/>
    </ligand>
</feature>
<feature type="active site" description="Proton donor" evidence="8">
    <location>
        <position position="37"/>
    </location>
</feature>
<dbReference type="PANTHER" id="PTHR21299">
    <property type="entry name" value="CYTIDYLATE KINASE/PANTOATE-BETA-ALANINE LIGASE"/>
    <property type="match status" value="1"/>
</dbReference>
<dbReference type="GO" id="GO:0015940">
    <property type="term" value="P:pantothenate biosynthetic process"/>
    <property type="evidence" value="ECO:0007669"/>
    <property type="project" value="UniProtKB-UniRule"/>
</dbReference>
<dbReference type="NCBIfam" id="TIGR00018">
    <property type="entry name" value="panC"/>
    <property type="match status" value="1"/>
</dbReference>
<feature type="binding site" evidence="8">
    <location>
        <begin position="185"/>
        <end position="188"/>
    </location>
    <ligand>
        <name>ATP</name>
        <dbReference type="ChEBI" id="CHEBI:30616"/>
    </ligand>
</feature>
<feature type="binding site" evidence="8">
    <location>
        <begin position="30"/>
        <end position="37"/>
    </location>
    <ligand>
        <name>ATP</name>
        <dbReference type="ChEBI" id="CHEBI:30616"/>
    </ligand>
</feature>
<reference evidence="9 10" key="1">
    <citation type="submission" date="2017-07" db="EMBL/GenBank/DDBJ databases">
        <title>Draft whole genome sequences of clinical Proprionibacteriaceae strains.</title>
        <authorList>
            <person name="Bernier A.-M."/>
            <person name="Bernard K."/>
            <person name="Domingo M.-C."/>
        </authorList>
    </citation>
    <scope>NUCLEOTIDE SEQUENCE [LARGE SCALE GENOMIC DNA]</scope>
    <source>
        <strain evidence="9 10">NML 030167</strain>
    </source>
</reference>
<dbReference type="UniPathway" id="UPA00028">
    <property type="reaction ID" value="UER00005"/>
</dbReference>
<evidence type="ECO:0000256" key="5">
    <source>
        <dbReference type="ARBA" id="ARBA00022741"/>
    </source>
</evidence>